<keyword evidence="2" id="KW-0808">Transferase</keyword>
<evidence type="ECO:0000256" key="2">
    <source>
        <dbReference type="ARBA" id="ARBA00022679"/>
    </source>
</evidence>
<dbReference type="Gene3D" id="3.30.420.40">
    <property type="match status" value="1"/>
</dbReference>
<evidence type="ECO:0000256" key="5">
    <source>
        <dbReference type="ARBA" id="ARBA00022840"/>
    </source>
</evidence>
<dbReference type="GO" id="GO:0005829">
    <property type="term" value="C:cytosol"/>
    <property type="evidence" value="ECO:0007669"/>
    <property type="project" value="TreeGrafter"/>
</dbReference>
<keyword evidence="3" id="KW-0547">Nucleotide-binding</keyword>
<dbReference type="PIRSF" id="PIRSF036940">
    <property type="entry name" value="PanK_bac_aCoA"/>
    <property type="match status" value="1"/>
</dbReference>
<dbReference type="GO" id="GO:0005524">
    <property type="term" value="F:ATP binding"/>
    <property type="evidence" value="ECO:0007669"/>
    <property type="project" value="UniProtKB-KW"/>
</dbReference>
<evidence type="ECO:0000256" key="4">
    <source>
        <dbReference type="ARBA" id="ARBA00022777"/>
    </source>
</evidence>
<keyword evidence="6" id="KW-0173">Coenzyme A biosynthesis</keyword>
<evidence type="ECO:0000256" key="1">
    <source>
        <dbReference type="ARBA" id="ARBA00022490"/>
    </source>
</evidence>
<dbReference type="GO" id="GO:0015937">
    <property type="term" value="P:coenzyme A biosynthetic process"/>
    <property type="evidence" value="ECO:0007669"/>
    <property type="project" value="UniProtKB-KW"/>
</dbReference>
<dbReference type="Pfam" id="PF03630">
    <property type="entry name" value="Fumble"/>
    <property type="match status" value="1"/>
</dbReference>
<proteinExistence type="predicted"/>
<dbReference type="PANTHER" id="PTHR12280:SF20">
    <property type="entry name" value="4'-PHOSPHOPANTETHEINE PHOSPHATASE"/>
    <property type="match status" value="1"/>
</dbReference>
<reference evidence="7" key="2">
    <citation type="submission" date="2020-09" db="EMBL/GenBank/DDBJ databases">
        <authorList>
            <person name="Sun Q."/>
            <person name="Ohkuma M."/>
        </authorList>
    </citation>
    <scope>NUCLEOTIDE SEQUENCE</scope>
    <source>
        <strain evidence="7">JCM 17251</strain>
    </source>
</reference>
<evidence type="ECO:0000256" key="6">
    <source>
        <dbReference type="ARBA" id="ARBA00022993"/>
    </source>
</evidence>
<keyword evidence="4 7" id="KW-0418">Kinase</keyword>
<dbReference type="GO" id="GO:0004594">
    <property type="term" value="F:pantothenate kinase activity"/>
    <property type="evidence" value="ECO:0007669"/>
    <property type="project" value="InterPro"/>
</dbReference>
<dbReference type="InterPro" id="IPR004567">
    <property type="entry name" value="Type_II_PanK"/>
</dbReference>
<keyword evidence="8" id="KW-1185">Reference proteome</keyword>
<dbReference type="Proteomes" id="UP000624041">
    <property type="component" value="Unassembled WGS sequence"/>
</dbReference>
<name>A0A918CZ85_9BACI</name>
<gene>
    <name evidence="7" type="primary">coaW</name>
    <name evidence="7" type="ORF">GCM10007971_06270</name>
</gene>
<organism evidence="7 8">
    <name type="scientific">Oceanobacillus indicireducens</name>
    <dbReference type="NCBI Taxonomy" id="1004261"/>
    <lineage>
        <taxon>Bacteria</taxon>
        <taxon>Bacillati</taxon>
        <taxon>Bacillota</taxon>
        <taxon>Bacilli</taxon>
        <taxon>Bacillales</taxon>
        <taxon>Bacillaceae</taxon>
        <taxon>Oceanobacillus</taxon>
    </lineage>
</organism>
<protein>
    <submittedName>
        <fullName evidence="7">Type II pantothenate kinase</fullName>
    </submittedName>
</protein>
<dbReference type="RefSeq" id="WP_188855979.1">
    <property type="nucleotide sequence ID" value="NZ_BMOS01000003.1"/>
</dbReference>
<reference evidence="7" key="1">
    <citation type="journal article" date="2014" name="Int. J. Syst. Evol. Microbiol.">
        <title>Complete genome sequence of Corynebacterium casei LMG S-19264T (=DSM 44701T), isolated from a smear-ripened cheese.</title>
        <authorList>
            <consortium name="US DOE Joint Genome Institute (JGI-PGF)"/>
            <person name="Walter F."/>
            <person name="Albersmeier A."/>
            <person name="Kalinowski J."/>
            <person name="Ruckert C."/>
        </authorList>
    </citation>
    <scope>NUCLEOTIDE SEQUENCE</scope>
    <source>
        <strain evidence="7">JCM 17251</strain>
    </source>
</reference>
<evidence type="ECO:0000256" key="3">
    <source>
        <dbReference type="ARBA" id="ARBA00022741"/>
    </source>
</evidence>
<keyword evidence="5" id="KW-0067">ATP-binding</keyword>
<dbReference type="SUPFAM" id="SSF53067">
    <property type="entry name" value="Actin-like ATPase domain"/>
    <property type="match status" value="1"/>
</dbReference>
<dbReference type="PANTHER" id="PTHR12280">
    <property type="entry name" value="PANTOTHENATE KINASE"/>
    <property type="match status" value="1"/>
</dbReference>
<sequence length="266" mass="29082">MQRIGIDAGGSLIKLAYVERERLHVKTYQYQEKDSIMNWLHMLAPQVHVYGTGGRWQDLSRIIRQSTETVEEFPAIVRGADYLLNKEVGSPKEYILVNIGTGTSIFHVDNGSFERVIGSGIGGGTWMGIGSLLTGNEKSFRELVELSAAGNHLQVDLLVKDIYGEQQAPLIQELTAANFGKLELLKASTHADQLHALTQLIGEVILSLASTVMQSKNVGKVVFIGSTIQGNKPLQDVLTSFQDMLAYEAIFLEMGAYAGAIGAMLE</sequence>
<evidence type="ECO:0000313" key="7">
    <source>
        <dbReference type="EMBL" id="GGN51594.1"/>
    </source>
</evidence>
<accession>A0A918CZ85</accession>
<evidence type="ECO:0000313" key="8">
    <source>
        <dbReference type="Proteomes" id="UP000624041"/>
    </source>
</evidence>
<dbReference type="AlphaFoldDB" id="A0A918CZ85"/>
<comment type="caution">
    <text evidence="7">The sequence shown here is derived from an EMBL/GenBank/DDBJ whole genome shotgun (WGS) entry which is preliminary data.</text>
</comment>
<dbReference type="EMBL" id="BMOS01000003">
    <property type="protein sequence ID" value="GGN51594.1"/>
    <property type="molecule type" value="Genomic_DNA"/>
</dbReference>
<dbReference type="InterPro" id="IPR043129">
    <property type="entry name" value="ATPase_NBD"/>
</dbReference>
<dbReference type="NCBIfam" id="NF009842">
    <property type="entry name" value="PRK13317.1"/>
    <property type="match status" value="1"/>
</dbReference>
<keyword evidence="1" id="KW-0963">Cytoplasm</keyword>
<dbReference type="InterPro" id="IPR011602">
    <property type="entry name" value="Type_II_PanK_bac"/>
</dbReference>
<dbReference type="CDD" id="cd24085">
    <property type="entry name" value="ASKHA_NBD_PanK-II_bac"/>
    <property type="match status" value="1"/>
</dbReference>